<accession>A0AAD6WRS9</accession>
<evidence type="ECO:0000313" key="1">
    <source>
        <dbReference type="EMBL" id="KAJ7024728.1"/>
    </source>
</evidence>
<dbReference type="Proteomes" id="UP001218188">
    <property type="component" value="Unassembled WGS sequence"/>
</dbReference>
<dbReference type="EMBL" id="JARJCM010000165">
    <property type="protein sequence ID" value="KAJ7024728.1"/>
    <property type="molecule type" value="Genomic_DNA"/>
</dbReference>
<protein>
    <submittedName>
        <fullName evidence="1">Uncharacterized protein</fullName>
    </submittedName>
</protein>
<comment type="caution">
    <text evidence="1">The sequence shown here is derived from an EMBL/GenBank/DDBJ whole genome shotgun (WGS) entry which is preliminary data.</text>
</comment>
<organism evidence="1 2">
    <name type="scientific">Mycena alexandri</name>
    <dbReference type="NCBI Taxonomy" id="1745969"/>
    <lineage>
        <taxon>Eukaryota</taxon>
        <taxon>Fungi</taxon>
        <taxon>Dikarya</taxon>
        <taxon>Basidiomycota</taxon>
        <taxon>Agaricomycotina</taxon>
        <taxon>Agaricomycetes</taxon>
        <taxon>Agaricomycetidae</taxon>
        <taxon>Agaricales</taxon>
        <taxon>Marasmiineae</taxon>
        <taxon>Mycenaceae</taxon>
        <taxon>Mycena</taxon>
    </lineage>
</organism>
<reference evidence="1" key="1">
    <citation type="submission" date="2023-03" db="EMBL/GenBank/DDBJ databases">
        <title>Massive genome expansion in bonnet fungi (Mycena s.s.) driven by repeated elements and novel gene families across ecological guilds.</title>
        <authorList>
            <consortium name="Lawrence Berkeley National Laboratory"/>
            <person name="Harder C.B."/>
            <person name="Miyauchi S."/>
            <person name="Viragh M."/>
            <person name="Kuo A."/>
            <person name="Thoen E."/>
            <person name="Andreopoulos B."/>
            <person name="Lu D."/>
            <person name="Skrede I."/>
            <person name="Drula E."/>
            <person name="Henrissat B."/>
            <person name="Morin E."/>
            <person name="Kohler A."/>
            <person name="Barry K."/>
            <person name="LaButti K."/>
            <person name="Morin E."/>
            <person name="Salamov A."/>
            <person name="Lipzen A."/>
            <person name="Mereny Z."/>
            <person name="Hegedus B."/>
            <person name="Baldrian P."/>
            <person name="Stursova M."/>
            <person name="Weitz H."/>
            <person name="Taylor A."/>
            <person name="Grigoriev I.V."/>
            <person name="Nagy L.G."/>
            <person name="Martin F."/>
            <person name="Kauserud H."/>
        </authorList>
    </citation>
    <scope>NUCLEOTIDE SEQUENCE</scope>
    <source>
        <strain evidence="1">CBHHK200</strain>
    </source>
</reference>
<keyword evidence="2" id="KW-1185">Reference proteome</keyword>
<proteinExistence type="predicted"/>
<name>A0AAD6WRS9_9AGAR</name>
<dbReference type="AlphaFoldDB" id="A0AAD6WRS9"/>
<gene>
    <name evidence="1" type="ORF">C8F04DRAFT_1269991</name>
</gene>
<sequence>MTSHAKTPHPTAVTAILVRCFACSRTVSQRASHPNVVVRVNGENGTAEHPLSLYSNYRSSLESAHDTAPFSPLPALYNRLYYGARGDSPNVSWARTHPKHAAA</sequence>
<evidence type="ECO:0000313" key="2">
    <source>
        <dbReference type="Proteomes" id="UP001218188"/>
    </source>
</evidence>